<evidence type="ECO:0000313" key="2">
    <source>
        <dbReference type="Proteomes" id="UP000287188"/>
    </source>
</evidence>
<sequence>MLKSCTYKFSYPFILVACVLMLVLGACSGPGFLGAGDGGSAGKITVTLWYWNRAIDDTLIAQVEQHFPQVRFNPLKIGGGYDAKLRTALAGHVNIPDIVGINSNIGTYFPDADQFVDLRTLGANELSKTYLPWKWQLAVAPAGRVIALPMDTGPTALFYRADLFKQAGLPSDPAMVSAQLKTWDDYIRVGEQMQRATNGKIHMFDNINNVFAQIIGQGKQQYFDASNHYVGNQPFVKRAWDYAARVHQLDLSAKATSYSTDWSAAISNNSIASFVGAVWMKHRLKDSAQRRLACGVLRRRRVDRGIMAALFWLLPGPHHILKLRLRLLAG</sequence>
<name>A0A402AXB1_9CHLR</name>
<dbReference type="InterPro" id="IPR006059">
    <property type="entry name" value="SBP"/>
</dbReference>
<dbReference type="PANTHER" id="PTHR43649">
    <property type="entry name" value="ARABINOSE-BINDING PROTEIN-RELATED"/>
    <property type="match status" value="1"/>
</dbReference>
<proteinExistence type="predicted"/>
<organism evidence="1 2">
    <name type="scientific">Dictyobacter kobayashii</name>
    <dbReference type="NCBI Taxonomy" id="2014872"/>
    <lineage>
        <taxon>Bacteria</taxon>
        <taxon>Bacillati</taxon>
        <taxon>Chloroflexota</taxon>
        <taxon>Ktedonobacteria</taxon>
        <taxon>Ktedonobacterales</taxon>
        <taxon>Dictyobacteraceae</taxon>
        <taxon>Dictyobacter</taxon>
    </lineage>
</organism>
<accession>A0A402AXB1</accession>
<reference evidence="2" key="1">
    <citation type="submission" date="2018-12" db="EMBL/GenBank/DDBJ databases">
        <title>Tengunoibacter tsumagoiensis gen. nov., sp. nov., Dictyobacter kobayashii sp. nov., D. alpinus sp. nov., and D. joshuensis sp. nov. and description of Dictyobacteraceae fam. nov. within the order Ktedonobacterales isolated from Tengu-no-mugimeshi.</title>
        <authorList>
            <person name="Wang C.M."/>
            <person name="Zheng Y."/>
            <person name="Sakai Y."/>
            <person name="Toyoda A."/>
            <person name="Minakuchi Y."/>
            <person name="Abe K."/>
            <person name="Yokota A."/>
            <person name="Yabe S."/>
        </authorList>
    </citation>
    <scope>NUCLEOTIDE SEQUENCE [LARGE SCALE GENOMIC DNA]</scope>
    <source>
        <strain evidence="2">Uno11</strain>
    </source>
</reference>
<dbReference type="Pfam" id="PF01547">
    <property type="entry name" value="SBP_bac_1"/>
    <property type="match status" value="1"/>
</dbReference>
<dbReference type="Proteomes" id="UP000287188">
    <property type="component" value="Unassembled WGS sequence"/>
</dbReference>
<evidence type="ECO:0008006" key="3">
    <source>
        <dbReference type="Google" id="ProtNLM"/>
    </source>
</evidence>
<dbReference type="Gene3D" id="3.40.190.10">
    <property type="entry name" value="Periplasmic binding protein-like II"/>
    <property type="match status" value="1"/>
</dbReference>
<dbReference type="AlphaFoldDB" id="A0A402AXB1"/>
<dbReference type="SUPFAM" id="SSF53850">
    <property type="entry name" value="Periplasmic binding protein-like II"/>
    <property type="match status" value="1"/>
</dbReference>
<comment type="caution">
    <text evidence="1">The sequence shown here is derived from an EMBL/GenBank/DDBJ whole genome shotgun (WGS) entry which is preliminary data.</text>
</comment>
<dbReference type="EMBL" id="BIFS01000002">
    <property type="protein sequence ID" value="GCE23762.1"/>
    <property type="molecule type" value="Genomic_DNA"/>
</dbReference>
<evidence type="ECO:0000313" key="1">
    <source>
        <dbReference type="EMBL" id="GCE23762.1"/>
    </source>
</evidence>
<keyword evidence="2" id="KW-1185">Reference proteome</keyword>
<dbReference type="OrthoDB" id="9768630at2"/>
<dbReference type="PANTHER" id="PTHR43649:SF32">
    <property type="entry name" value="SUGAR BINDING SECRETED PROTEIN"/>
    <property type="match status" value="1"/>
</dbReference>
<dbReference type="PROSITE" id="PS51257">
    <property type="entry name" value="PROKAR_LIPOPROTEIN"/>
    <property type="match status" value="1"/>
</dbReference>
<protein>
    <recommendedName>
        <fullName evidence="3">Sugar ABC transporter substrate-binding protein</fullName>
    </recommendedName>
</protein>
<gene>
    <name evidence="1" type="ORF">KDK_75620</name>
</gene>
<dbReference type="RefSeq" id="WP_126557130.1">
    <property type="nucleotide sequence ID" value="NZ_BIFS01000002.1"/>
</dbReference>
<dbReference type="InterPro" id="IPR050490">
    <property type="entry name" value="Bact_solute-bd_prot1"/>
</dbReference>